<dbReference type="Proteomes" id="UP000266915">
    <property type="component" value="Unassembled WGS sequence"/>
</dbReference>
<comment type="caution">
    <text evidence="2">The sequence shown here is derived from an EMBL/GenBank/DDBJ whole genome shotgun (WGS) entry which is preliminary data.</text>
</comment>
<dbReference type="InterPro" id="IPR027417">
    <property type="entry name" value="P-loop_NTPase"/>
</dbReference>
<keyword evidence="2" id="KW-0969">Cilium</keyword>
<evidence type="ECO:0000313" key="3">
    <source>
        <dbReference type="Proteomes" id="UP000266915"/>
    </source>
</evidence>
<keyword evidence="2" id="KW-0966">Cell projection</keyword>
<feature type="compositionally biased region" description="Pro residues" evidence="1">
    <location>
        <begin position="112"/>
        <end position="137"/>
    </location>
</feature>
<dbReference type="Gene3D" id="3.40.50.300">
    <property type="entry name" value="P-loop containing nucleotide triphosphate hydrolases"/>
    <property type="match status" value="1"/>
</dbReference>
<dbReference type="SUPFAM" id="SSF52540">
    <property type="entry name" value="P-loop containing nucleoside triphosphate hydrolases"/>
    <property type="match status" value="1"/>
</dbReference>
<keyword evidence="3" id="KW-1185">Reference proteome</keyword>
<feature type="compositionally biased region" description="Low complexity" evidence="1">
    <location>
        <begin position="190"/>
        <end position="217"/>
    </location>
</feature>
<feature type="compositionally biased region" description="Low complexity" evidence="1">
    <location>
        <begin position="138"/>
        <end position="148"/>
    </location>
</feature>
<feature type="compositionally biased region" description="Pro residues" evidence="1">
    <location>
        <begin position="149"/>
        <end position="173"/>
    </location>
</feature>
<dbReference type="EMBL" id="RKHL01000001">
    <property type="protein sequence ID" value="ROR80112.1"/>
    <property type="molecule type" value="Genomic_DNA"/>
</dbReference>
<proteinExistence type="predicted"/>
<accession>A0A3N2BY53</accession>
<organism evidence="2 3">
    <name type="scientific">Plantibacter flavus</name>
    <dbReference type="NCBI Taxonomy" id="150123"/>
    <lineage>
        <taxon>Bacteria</taxon>
        <taxon>Bacillati</taxon>
        <taxon>Actinomycetota</taxon>
        <taxon>Actinomycetes</taxon>
        <taxon>Micrococcales</taxon>
        <taxon>Microbacteriaceae</taxon>
        <taxon>Plantibacter</taxon>
    </lineage>
</organism>
<feature type="compositionally biased region" description="Low complexity" evidence="1">
    <location>
        <begin position="86"/>
        <end position="109"/>
    </location>
</feature>
<evidence type="ECO:0000313" key="2">
    <source>
        <dbReference type="EMBL" id="ROR80112.1"/>
    </source>
</evidence>
<evidence type="ECO:0000256" key="1">
    <source>
        <dbReference type="SAM" id="MobiDB-lite"/>
    </source>
</evidence>
<gene>
    <name evidence="2" type="ORF">EDD42_0145</name>
</gene>
<feature type="compositionally biased region" description="Low complexity" evidence="1">
    <location>
        <begin position="224"/>
        <end position="243"/>
    </location>
</feature>
<protein>
    <submittedName>
        <fullName evidence="2">MinD-like ATPase involved in chromosome partitioning or flagellar assembly</fullName>
    </submittedName>
</protein>
<feature type="region of interest" description="Disordered" evidence="1">
    <location>
        <begin position="78"/>
        <end position="262"/>
    </location>
</feature>
<name>A0A3N2BY53_9MICO</name>
<dbReference type="AlphaFoldDB" id="A0A3N2BY53"/>
<keyword evidence="2" id="KW-0282">Flagellum</keyword>
<sequence length="549" mass="58340">MIDKASIQDFPPMTASLLADNSGVFRVGTAEQYLTATDEGTARRQLVELMQAEARKSGRPIRVTVTDPTSVTVLLVGVDGELQEEPQSAAPARTAQRTTPPPATAQRVPLIQAPPPAPSQPAPARPAPAQPQTPPRAAPAQPSTAAPVPAQPTPPVSANPQAPTTPQPVPPQHPTVQQPAFDTPPFQPISNQPVSNQPNAQQPVPAQRAVPAQRSVQAPPPAPAQQQPPFAAQQQQIPGQPTATDRRDLRDAPSFLAPPTIGPAQHGLAGLLNKLGFSVPPSASERAERDDVHAVSRHFPRRRTISVANQKGGANKTPTVVNLSSVFARYGGGGVAAWDNNETMGTLGWRTEQGGHDSTVLDLLAAAGDLLSPGAERADLSRFVHHQPGDKYEVLRSAADGEHVVTADEVDLVHRVLAKYYRLIVMDSGNSAGAPNWRRMVELTDQLVIPTTTVEDKKEGARLTLTAVSRVSERGAELARNAVVIVSEAEAKDTSIANAYAEDFRPYVRDVVVVPFDPALKNGVIRHDTLRSSTQRAWLAAAAAVSRGL</sequence>
<dbReference type="RefSeq" id="WP_085511675.1">
    <property type="nucleotide sequence ID" value="NZ_FXAP01000002.1"/>
</dbReference>
<reference evidence="2 3" key="1">
    <citation type="submission" date="2018-11" db="EMBL/GenBank/DDBJ databases">
        <title>Sequencing the genomes of 1000 actinobacteria strains.</title>
        <authorList>
            <person name="Klenk H.-P."/>
        </authorList>
    </citation>
    <scope>NUCLEOTIDE SEQUENCE [LARGE SCALE GENOMIC DNA]</scope>
    <source>
        <strain evidence="2 3">DSM 14012</strain>
    </source>
</reference>